<evidence type="ECO:0000256" key="1">
    <source>
        <dbReference type="SAM" id="SignalP"/>
    </source>
</evidence>
<dbReference type="EMBL" id="KZ293646">
    <property type="protein sequence ID" value="PBL01004.1"/>
    <property type="molecule type" value="Genomic_DNA"/>
</dbReference>
<feature type="signal peptide" evidence="1">
    <location>
        <begin position="1"/>
        <end position="30"/>
    </location>
</feature>
<dbReference type="OMA" id="PLALMNY"/>
<keyword evidence="1" id="KW-0732">Signal</keyword>
<gene>
    <name evidence="2" type="ORF">ARMGADRAFT_1007080</name>
</gene>
<dbReference type="InParanoid" id="A0A2H3EM45"/>
<proteinExistence type="predicted"/>
<dbReference type="Proteomes" id="UP000217790">
    <property type="component" value="Unassembled WGS sequence"/>
</dbReference>
<name>A0A2H3EM45_ARMGA</name>
<accession>A0A2H3EM45</accession>
<feature type="chain" id="PRO_5013702294" evidence="1">
    <location>
        <begin position="31"/>
        <end position="240"/>
    </location>
</feature>
<organism evidence="2 3">
    <name type="scientific">Armillaria gallica</name>
    <name type="common">Bulbous honey fungus</name>
    <name type="synonym">Armillaria bulbosa</name>
    <dbReference type="NCBI Taxonomy" id="47427"/>
    <lineage>
        <taxon>Eukaryota</taxon>
        <taxon>Fungi</taxon>
        <taxon>Dikarya</taxon>
        <taxon>Basidiomycota</taxon>
        <taxon>Agaricomycotina</taxon>
        <taxon>Agaricomycetes</taxon>
        <taxon>Agaricomycetidae</taxon>
        <taxon>Agaricales</taxon>
        <taxon>Marasmiineae</taxon>
        <taxon>Physalacriaceae</taxon>
        <taxon>Armillaria</taxon>
    </lineage>
</organism>
<keyword evidence="3" id="KW-1185">Reference proteome</keyword>
<sequence>MPAQILQLALRTILFVSLSSIFAPRIHVLASPYPMPLALMNYARSGPQSMAAFSKRNDTLPPYRDVTRNSILDIGDNSSDMDRCDELLAQLTLGVLNFGKLVNNKPLEKDGLGDYQDNCVASLNSCKGILGELNLAIAAMRPDDKGLGNYDRNDRLQTILKEVVNETKDLLKVTVILVKNCPILGPILGPTVYELKCIIDSILDISEDLIDGILNLLKPLLSVGVTPCNGLEIVGICVAL</sequence>
<protein>
    <submittedName>
        <fullName evidence="2">Uncharacterized protein</fullName>
    </submittedName>
</protein>
<evidence type="ECO:0000313" key="3">
    <source>
        <dbReference type="Proteomes" id="UP000217790"/>
    </source>
</evidence>
<dbReference type="AlphaFoldDB" id="A0A2H3EM45"/>
<reference evidence="3" key="1">
    <citation type="journal article" date="2017" name="Nat. Ecol. Evol.">
        <title>Genome expansion and lineage-specific genetic innovations in the forest pathogenic fungi Armillaria.</title>
        <authorList>
            <person name="Sipos G."/>
            <person name="Prasanna A.N."/>
            <person name="Walter M.C."/>
            <person name="O'Connor E."/>
            <person name="Balint B."/>
            <person name="Krizsan K."/>
            <person name="Kiss B."/>
            <person name="Hess J."/>
            <person name="Varga T."/>
            <person name="Slot J."/>
            <person name="Riley R."/>
            <person name="Boka B."/>
            <person name="Rigling D."/>
            <person name="Barry K."/>
            <person name="Lee J."/>
            <person name="Mihaltcheva S."/>
            <person name="LaButti K."/>
            <person name="Lipzen A."/>
            <person name="Waldron R."/>
            <person name="Moloney N.M."/>
            <person name="Sperisen C."/>
            <person name="Kredics L."/>
            <person name="Vagvoelgyi C."/>
            <person name="Patrignani A."/>
            <person name="Fitzpatrick D."/>
            <person name="Nagy I."/>
            <person name="Doyle S."/>
            <person name="Anderson J.B."/>
            <person name="Grigoriev I.V."/>
            <person name="Gueldener U."/>
            <person name="Muensterkoetter M."/>
            <person name="Nagy L.G."/>
        </authorList>
    </citation>
    <scope>NUCLEOTIDE SEQUENCE [LARGE SCALE GENOMIC DNA]</scope>
    <source>
        <strain evidence="3">Ar21-2</strain>
    </source>
</reference>
<dbReference type="OrthoDB" id="2497682at2759"/>
<evidence type="ECO:0000313" key="2">
    <source>
        <dbReference type="EMBL" id="PBL01004.1"/>
    </source>
</evidence>